<evidence type="ECO:0000313" key="2">
    <source>
        <dbReference type="Proteomes" id="UP000193920"/>
    </source>
</evidence>
<accession>A0A1Y2BA77</accession>
<dbReference type="OrthoDB" id="2118455at2759"/>
<protein>
    <submittedName>
        <fullName evidence="1">Uncharacterized protein</fullName>
    </submittedName>
</protein>
<feature type="non-terminal residue" evidence="1">
    <location>
        <position position="1"/>
    </location>
</feature>
<dbReference type="EMBL" id="MCOG01000168">
    <property type="protein sequence ID" value="ORY31713.1"/>
    <property type="molecule type" value="Genomic_DNA"/>
</dbReference>
<proteinExistence type="predicted"/>
<comment type="caution">
    <text evidence="1">The sequence shown here is derived from an EMBL/GenBank/DDBJ whole genome shotgun (WGS) entry which is preliminary data.</text>
</comment>
<gene>
    <name evidence="1" type="ORF">LY90DRAFT_705292</name>
</gene>
<organism evidence="1 2">
    <name type="scientific">Neocallimastix californiae</name>
    <dbReference type="NCBI Taxonomy" id="1754190"/>
    <lineage>
        <taxon>Eukaryota</taxon>
        <taxon>Fungi</taxon>
        <taxon>Fungi incertae sedis</taxon>
        <taxon>Chytridiomycota</taxon>
        <taxon>Chytridiomycota incertae sedis</taxon>
        <taxon>Neocallimastigomycetes</taxon>
        <taxon>Neocallimastigales</taxon>
        <taxon>Neocallimastigaceae</taxon>
        <taxon>Neocallimastix</taxon>
    </lineage>
</organism>
<name>A0A1Y2BA77_9FUNG</name>
<keyword evidence="2" id="KW-1185">Reference proteome</keyword>
<sequence length="327" mass="36530">MDKISLGTKLAIAGTTAACIPSLVSLYYDRLGLGRPPVDLLKYFSSLHVIYRAPRFHFCSNIDSIILHMFHHMDIHHLKANLLCFVSSALSANLGFFGTINMLLGGGVIGITTDIIDRCKVRSNTLTVVGKTGMDVINNPMPAVKNAENLWNWFYNKIANPELVNYIARTIKPNTNISSTVFSVCGLDAAVCAIIGVDAYKLYRESGSEISDAWNDALGLKRTNGSFHIVGRIGIMATEIATLVLEPHVKNSRRLYGEERHVGVAGRISSFLFGFTVYATYDLVKDYWEKNRNKKKDIKKIKGRIAKDTDGKKIPFKEYTMNDDYFF</sequence>
<dbReference type="Proteomes" id="UP000193920">
    <property type="component" value="Unassembled WGS sequence"/>
</dbReference>
<reference evidence="1 2" key="1">
    <citation type="submission" date="2016-08" db="EMBL/GenBank/DDBJ databases">
        <title>A Parts List for Fungal Cellulosomes Revealed by Comparative Genomics.</title>
        <authorList>
            <consortium name="DOE Joint Genome Institute"/>
            <person name="Haitjema C.H."/>
            <person name="Gilmore S.P."/>
            <person name="Henske J.K."/>
            <person name="Solomon K.V."/>
            <person name="De Groot R."/>
            <person name="Kuo A."/>
            <person name="Mondo S.J."/>
            <person name="Salamov A.A."/>
            <person name="Labutti K."/>
            <person name="Zhao Z."/>
            <person name="Chiniquy J."/>
            <person name="Barry K."/>
            <person name="Brewer H.M."/>
            <person name="Purvine S.O."/>
            <person name="Wright A.T."/>
            <person name="Boxma B."/>
            <person name="Van Alen T."/>
            <person name="Hackstein J.H."/>
            <person name="Baker S.E."/>
            <person name="Grigoriev I.V."/>
            <person name="O'Malley M.A."/>
        </authorList>
    </citation>
    <scope>NUCLEOTIDE SEQUENCE [LARGE SCALE GENOMIC DNA]</scope>
    <source>
        <strain evidence="1 2">G1</strain>
    </source>
</reference>
<dbReference type="AlphaFoldDB" id="A0A1Y2BA77"/>
<evidence type="ECO:0000313" key="1">
    <source>
        <dbReference type="EMBL" id="ORY31713.1"/>
    </source>
</evidence>